<feature type="chain" id="PRO_5042029022" evidence="1">
    <location>
        <begin position="25"/>
        <end position="148"/>
    </location>
</feature>
<evidence type="ECO:0000313" key="3">
    <source>
        <dbReference type="Proteomes" id="UP001187734"/>
    </source>
</evidence>
<proteinExistence type="predicted"/>
<reference evidence="2" key="1">
    <citation type="submission" date="2018-03" db="EMBL/GenBank/DDBJ databases">
        <authorList>
            <person name="Guldener U."/>
        </authorList>
    </citation>
    <scope>NUCLEOTIDE SEQUENCE</scope>
</reference>
<dbReference type="EMBL" id="ONZP01000046">
    <property type="protein sequence ID" value="SPJ71736.1"/>
    <property type="molecule type" value="Genomic_DNA"/>
</dbReference>
<gene>
    <name evidence="2" type="ORF">FTOL_01464</name>
</gene>
<dbReference type="AlphaFoldDB" id="A0AAE8M003"/>
<name>A0AAE8M003_9HYPO</name>
<organism evidence="2 3">
    <name type="scientific">Fusarium torulosum</name>
    <dbReference type="NCBI Taxonomy" id="33205"/>
    <lineage>
        <taxon>Eukaryota</taxon>
        <taxon>Fungi</taxon>
        <taxon>Dikarya</taxon>
        <taxon>Ascomycota</taxon>
        <taxon>Pezizomycotina</taxon>
        <taxon>Sordariomycetes</taxon>
        <taxon>Hypocreomycetidae</taxon>
        <taxon>Hypocreales</taxon>
        <taxon>Nectriaceae</taxon>
        <taxon>Fusarium</taxon>
    </lineage>
</organism>
<sequence length="148" mass="15988">MVSFKSVLLLAGLAMAAPTSPAEGVKTLDKRFNGGWCTLHIHLHMGDNESGQHEMNVRVFDGTEMVVWEKNSIWGDGILVAQSENLPQVLNINAFPSGDDVVKFTYGSDAFGSGGVGTTNNHCSVGTFEKPSYFSSVYKLEMDCGFSC</sequence>
<comment type="caution">
    <text evidence="2">The sequence shown here is derived from an EMBL/GenBank/DDBJ whole genome shotgun (WGS) entry which is preliminary data.</text>
</comment>
<keyword evidence="1" id="KW-0732">Signal</keyword>
<accession>A0AAE8M003</accession>
<keyword evidence="3" id="KW-1185">Reference proteome</keyword>
<evidence type="ECO:0000313" key="2">
    <source>
        <dbReference type="EMBL" id="SPJ71736.1"/>
    </source>
</evidence>
<evidence type="ECO:0000256" key="1">
    <source>
        <dbReference type="SAM" id="SignalP"/>
    </source>
</evidence>
<protein>
    <submittedName>
        <fullName evidence="2">Uncharacterized protein</fullName>
    </submittedName>
</protein>
<dbReference type="Proteomes" id="UP001187734">
    <property type="component" value="Unassembled WGS sequence"/>
</dbReference>
<feature type="signal peptide" evidence="1">
    <location>
        <begin position="1"/>
        <end position="24"/>
    </location>
</feature>